<accession>A0A951QF64</accession>
<proteinExistence type="predicted"/>
<dbReference type="PANTHER" id="PTHR13847">
    <property type="entry name" value="SARCOSINE DEHYDROGENASE-RELATED"/>
    <property type="match status" value="1"/>
</dbReference>
<dbReference type="InterPro" id="IPR006076">
    <property type="entry name" value="FAD-dep_OxRdtase"/>
</dbReference>
<evidence type="ECO:0000259" key="2">
    <source>
        <dbReference type="Pfam" id="PF01266"/>
    </source>
</evidence>
<dbReference type="InterPro" id="IPR036188">
    <property type="entry name" value="FAD/NAD-bd_sf"/>
</dbReference>
<gene>
    <name evidence="3" type="ORF">KME15_22885</name>
</gene>
<reference evidence="3" key="1">
    <citation type="submission" date="2021-05" db="EMBL/GenBank/DDBJ databases">
        <authorList>
            <person name="Pietrasiak N."/>
            <person name="Ward R."/>
            <person name="Stajich J.E."/>
            <person name="Kurbessoian T."/>
        </authorList>
    </citation>
    <scope>NUCLEOTIDE SEQUENCE</scope>
    <source>
        <strain evidence="3">UHER 2000/2452</strain>
    </source>
</reference>
<dbReference type="PANTHER" id="PTHR13847:SF289">
    <property type="entry name" value="GLYCINE OXIDASE"/>
    <property type="match status" value="1"/>
</dbReference>
<dbReference type="GO" id="GO:0016491">
    <property type="term" value="F:oxidoreductase activity"/>
    <property type="evidence" value="ECO:0007669"/>
    <property type="project" value="UniProtKB-KW"/>
</dbReference>
<name>A0A951QF64_9CYAN</name>
<comment type="caution">
    <text evidence="3">The sequence shown here is derived from an EMBL/GenBank/DDBJ whole genome shotgun (WGS) entry which is preliminary data.</text>
</comment>
<dbReference type="Proteomes" id="UP000757435">
    <property type="component" value="Unassembled WGS sequence"/>
</dbReference>
<evidence type="ECO:0000313" key="3">
    <source>
        <dbReference type="EMBL" id="MBW4661526.1"/>
    </source>
</evidence>
<dbReference type="Pfam" id="PF01266">
    <property type="entry name" value="DAO"/>
    <property type="match status" value="1"/>
</dbReference>
<sequence>MSQQVVIIGCGIVGATIAYELSQIPGLKITVLDRQPPAQASTGAALGVLMGVISQKIKGRAWAMRQSSLQRYATLLPELEAIGLEVPHNRQGILRLCFEGEDRAGWQALQEIRQAQGWRLEIWESDRLQFSCPQVMNSRVTGAIYSPQDTQIDPTALTLALVKASQQNGVTFHFNEEAKDFEFALNGFEQKTCQAVQTQTDRFSTDWVVIAAGLGSTALTQISPQPLEIRPVLGQALRVKLAQPLGDRVFQPVITGEDIHIVPLGNGEYWVGATVEFPTDAGEVVAENDRLQEVWQGAIALCPALAEAKILQTWSGLRPRPHNRPAPIVEPLMGYANILLATGHYRNGVLLAPATAQQIREMILSEK</sequence>
<dbReference type="SUPFAM" id="SSF51905">
    <property type="entry name" value="FAD/NAD(P)-binding domain"/>
    <property type="match status" value="1"/>
</dbReference>
<dbReference type="EMBL" id="JAHHHD010000039">
    <property type="protein sequence ID" value="MBW4661526.1"/>
    <property type="molecule type" value="Genomic_DNA"/>
</dbReference>
<dbReference type="GO" id="GO:0005737">
    <property type="term" value="C:cytoplasm"/>
    <property type="evidence" value="ECO:0007669"/>
    <property type="project" value="TreeGrafter"/>
</dbReference>
<dbReference type="SUPFAM" id="SSF54373">
    <property type="entry name" value="FAD-linked reductases, C-terminal domain"/>
    <property type="match status" value="1"/>
</dbReference>
<protein>
    <submittedName>
        <fullName evidence="3">FAD-binding oxidoreductase</fullName>
    </submittedName>
</protein>
<feature type="domain" description="FAD dependent oxidoreductase" evidence="2">
    <location>
        <begin position="5"/>
        <end position="361"/>
    </location>
</feature>
<evidence type="ECO:0000313" key="4">
    <source>
        <dbReference type="Proteomes" id="UP000757435"/>
    </source>
</evidence>
<evidence type="ECO:0000256" key="1">
    <source>
        <dbReference type="ARBA" id="ARBA00023002"/>
    </source>
</evidence>
<keyword evidence="1" id="KW-0560">Oxidoreductase</keyword>
<dbReference type="AlphaFoldDB" id="A0A951QF64"/>
<dbReference type="Gene3D" id="3.30.9.10">
    <property type="entry name" value="D-Amino Acid Oxidase, subunit A, domain 2"/>
    <property type="match status" value="1"/>
</dbReference>
<reference evidence="3" key="2">
    <citation type="journal article" date="2022" name="Microbiol. Resour. Announc.">
        <title>Metagenome Sequencing to Explore Phylogenomics of Terrestrial Cyanobacteria.</title>
        <authorList>
            <person name="Ward R.D."/>
            <person name="Stajich J.E."/>
            <person name="Johansen J.R."/>
            <person name="Huntemann M."/>
            <person name="Clum A."/>
            <person name="Foster B."/>
            <person name="Foster B."/>
            <person name="Roux S."/>
            <person name="Palaniappan K."/>
            <person name="Varghese N."/>
            <person name="Mukherjee S."/>
            <person name="Reddy T.B.K."/>
            <person name="Daum C."/>
            <person name="Copeland A."/>
            <person name="Chen I.A."/>
            <person name="Ivanova N.N."/>
            <person name="Kyrpides N.C."/>
            <person name="Shapiro N."/>
            <person name="Eloe-Fadrosh E.A."/>
            <person name="Pietrasiak N."/>
        </authorList>
    </citation>
    <scope>NUCLEOTIDE SEQUENCE</scope>
    <source>
        <strain evidence="3">UHER 2000/2452</strain>
    </source>
</reference>
<organism evidence="3 4">
    <name type="scientific">Drouetiella hepatica Uher 2000/2452</name>
    <dbReference type="NCBI Taxonomy" id="904376"/>
    <lineage>
        <taxon>Bacteria</taxon>
        <taxon>Bacillati</taxon>
        <taxon>Cyanobacteriota</taxon>
        <taxon>Cyanophyceae</taxon>
        <taxon>Oculatellales</taxon>
        <taxon>Oculatellaceae</taxon>
        <taxon>Drouetiella</taxon>
    </lineage>
</organism>
<dbReference type="Gene3D" id="3.50.50.60">
    <property type="entry name" value="FAD/NAD(P)-binding domain"/>
    <property type="match status" value="1"/>
</dbReference>